<dbReference type="EC" id="3.6.3.4" evidence="3"/>
<accession>A0A3B0TSB8</accession>
<feature type="non-terminal residue" evidence="3">
    <location>
        <position position="343"/>
    </location>
</feature>
<gene>
    <name evidence="3" type="ORF">MNBD_ALPHA12-1898</name>
</gene>
<evidence type="ECO:0000256" key="1">
    <source>
        <dbReference type="SAM" id="MobiDB-lite"/>
    </source>
</evidence>
<feature type="compositionally biased region" description="Basic and acidic residues" evidence="1">
    <location>
        <begin position="253"/>
        <end position="269"/>
    </location>
</feature>
<dbReference type="GO" id="GO:0016787">
    <property type="term" value="F:hydrolase activity"/>
    <property type="evidence" value="ECO:0007669"/>
    <property type="project" value="UniProtKB-KW"/>
</dbReference>
<dbReference type="Pfam" id="PF19335">
    <property type="entry name" value="HMBD"/>
    <property type="match status" value="3"/>
</dbReference>
<feature type="compositionally biased region" description="Basic and acidic residues" evidence="1">
    <location>
        <begin position="308"/>
        <end position="324"/>
    </location>
</feature>
<evidence type="ECO:0000313" key="3">
    <source>
        <dbReference type="EMBL" id="VAW21515.1"/>
    </source>
</evidence>
<reference evidence="3" key="1">
    <citation type="submission" date="2018-06" db="EMBL/GenBank/DDBJ databases">
        <authorList>
            <person name="Zhirakovskaya E."/>
        </authorList>
    </citation>
    <scope>NUCLEOTIDE SEQUENCE</scope>
</reference>
<dbReference type="EC" id="3.6.3.3" evidence="3"/>
<dbReference type="GO" id="GO:0046872">
    <property type="term" value="F:metal ion binding"/>
    <property type="evidence" value="ECO:0007669"/>
    <property type="project" value="InterPro"/>
</dbReference>
<dbReference type="InterPro" id="IPR045800">
    <property type="entry name" value="HMBD"/>
</dbReference>
<feature type="domain" description="Heavy metal binding" evidence="2">
    <location>
        <begin position="278"/>
        <end position="304"/>
    </location>
</feature>
<dbReference type="Gene3D" id="3.40.50.12280">
    <property type="match status" value="1"/>
</dbReference>
<organism evidence="3">
    <name type="scientific">hydrothermal vent metagenome</name>
    <dbReference type="NCBI Taxonomy" id="652676"/>
    <lineage>
        <taxon>unclassified sequences</taxon>
        <taxon>metagenomes</taxon>
        <taxon>ecological metagenomes</taxon>
    </lineage>
</organism>
<feature type="region of interest" description="Disordered" evidence="1">
    <location>
        <begin position="253"/>
        <end position="273"/>
    </location>
</feature>
<feature type="domain" description="Heavy metal binding" evidence="2">
    <location>
        <begin position="152"/>
        <end position="177"/>
    </location>
</feature>
<name>A0A3B0TSB8_9ZZZZ</name>
<sequence>MSISGARTGAQKTGALSGLRRLVAMAMANDLEAFVVPGPEIARAHGLDLENAGLRLAITPRHASVLLIVGPLPAGLRNAASVAYAQMPRPRAILALGTSDLAPLPAPDVTAELSQDGLVSGLAELRRTIRTGAFADDVADFTAPALEIIIEYSCPMHPEVVSNEPGNCPKCGMDLLPREIMASGGHTHSESETIMPKDKTPAQPLAAHVHEKTASASAETGQYSCPMHPEVVSDGPGSCPKCGMFLEKVEVKDKDDHSHHHGHDHDKQASSEGEAVQYTCPMHPEVISDGPGSCPKCGMFLEKVEVKDKDDHSHHHGHDHDKQASSEGEAVQYTCPMHPEVIS</sequence>
<dbReference type="AlphaFoldDB" id="A0A3B0TSB8"/>
<protein>
    <submittedName>
        <fullName evidence="3">Lead, cadmium, zinc and mercury transporting ATPase Copper-translocating P-type ATPase</fullName>
        <ecNumber evidence="3">3.6.3.3</ecNumber>
        <ecNumber evidence="3">3.6.3.4</ecNumber>
    </submittedName>
</protein>
<dbReference type="SUPFAM" id="SSF56770">
    <property type="entry name" value="HydA/Nqo6-like"/>
    <property type="match status" value="1"/>
</dbReference>
<proteinExistence type="predicted"/>
<feature type="domain" description="Heavy metal binding" evidence="2">
    <location>
        <begin position="223"/>
        <end position="249"/>
    </location>
</feature>
<dbReference type="EMBL" id="UOEO01000172">
    <property type="protein sequence ID" value="VAW21515.1"/>
    <property type="molecule type" value="Genomic_DNA"/>
</dbReference>
<evidence type="ECO:0000259" key="2">
    <source>
        <dbReference type="Pfam" id="PF19335"/>
    </source>
</evidence>
<keyword evidence="3" id="KW-0378">Hydrolase</keyword>
<feature type="region of interest" description="Disordered" evidence="1">
    <location>
        <begin position="308"/>
        <end position="329"/>
    </location>
</feature>